<feature type="compositionally biased region" description="Pro residues" evidence="1">
    <location>
        <begin position="420"/>
        <end position="431"/>
    </location>
</feature>
<proteinExistence type="predicted"/>
<evidence type="ECO:0000259" key="2">
    <source>
        <dbReference type="PROSITE" id="PS51178"/>
    </source>
</evidence>
<dbReference type="RefSeq" id="WP_189003641.1">
    <property type="nucleotide sequence ID" value="NZ_BMPP01000001.1"/>
</dbReference>
<dbReference type="InterPro" id="IPR005543">
    <property type="entry name" value="PASTA_dom"/>
</dbReference>
<dbReference type="Gene3D" id="3.30.10.20">
    <property type="match status" value="3"/>
</dbReference>
<dbReference type="Proteomes" id="UP000647587">
    <property type="component" value="Unassembled WGS sequence"/>
</dbReference>
<dbReference type="SMART" id="SM00740">
    <property type="entry name" value="PASTA"/>
    <property type="match status" value="3"/>
</dbReference>
<protein>
    <recommendedName>
        <fullName evidence="2">PASTA domain-containing protein</fullName>
    </recommendedName>
</protein>
<accession>A0ABQ2EKU1</accession>
<comment type="caution">
    <text evidence="3">The sequence shown here is derived from an EMBL/GenBank/DDBJ whole genome shotgun (WGS) entry which is preliminary data.</text>
</comment>
<feature type="compositionally biased region" description="Pro residues" evidence="1">
    <location>
        <begin position="458"/>
        <end position="485"/>
    </location>
</feature>
<evidence type="ECO:0000313" key="3">
    <source>
        <dbReference type="EMBL" id="GGK12210.1"/>
    </source>
</evidence>
<evidence type="ECO:0000313" key="4">
    <source>
        <dbReference type="Proteomes" id="UP000647587"/>
    </source>
</evidence>
<keyword evidence="4" id="KW-1185">Reference proteome</keyword>
<dbReference type="PROSITE" id="PS51178">
    <property type="entry name" value="PASTA"/>
    <property type="match status" value="3"/>
</dbReference>
<dbReference type="CDD" id="cd06577">
    <property type="entry name" value="PASTA_pknB"/>
    <property type="match status" value="3"/>
</dbReference>
<name>A0ABQ2EKU1_9DEIO</name>
<reference evidence="4" key="1">
    <citation type="journal article" date="2019" name="Int. J. Syst. Evol. Microbiol.">
        <title>The Global Catalogue of Microorganisms (GCM) 10K type strain sequencing project: providing services to taxonomists for standard genome sequencing and annotation.</title>
        <authorList>
            <consortium name="The Broad Institute Genomics Platform"/>
            <consortium name="The Broad Institute Genome Sequencing Center for Infectious Disease"/>
            <person name="Wu L."/>
            <person name="Ma J."/>
        </authorList>
    </citation>
    <scope>NUCLEOTIDE SEQUENCE [LARGE SCALE GENOMIC DNA]</scope>
    <source>
        <strain evidence="4">JCM 30331</strain>
    </source>
</reference>
<feature type="region of interest" description="Disordered" evidence="1">
    <location>
        <begin position="408"/>
        <end position="499"/>
    </location>
</feature>
<dbReference type="EMBL" id="BMPP01000001">
    <property type="protein sequence ID" value="GGK12210.1"/>
    <property type="molecule type" value="Genomic_DNA"/>
</dbReference>
<feature type="domain" description="PASTA" evidence="2">
    <location>
        <begin position="268"/>
        <end position="337"/>
    </location>
</feature>
<organism evidence="3 4">
    <name type="scientific">Deinococcus malanensis</name>
    <dbReference type="NCBI Taxonomy" id="1706855"/>
    <lineage>
        <taxon>Bacteria</taxon>
        <taxon>Thermotogati</taxon>
        <taxon>Deinococcota</taxon>
        <taxon>Deinococci</taxon>
        <taxon>Deinococcales</taxon>
        <taxon>Deinococcaceae</taxon>
        <taxon>Deinococcus</taxon>
    </lineage>
</organism>
<feature type="compositionally biased region" description="Low complexity" evidence="1">
    <location>
        <begin position="439"/>
        <end position="457"/>
    </location>
</feature>
<sequence length="562" mass="59231">MTGQAGLHKLIDGKYEIVREIARDGHVTLWEVRAGEGVTRRVAWFDVTTPADRQAFHAYRTAVRALAPAGLTDVVARPGAYYAVWQPVAGTPLEEFLAQPVKPEETVEAVRHLAARLAIHNFAVSDADIVVEGHEPRVAYLRPVTRTPDDIALLNAPTLAALSGGRVRPRRQPGAWLSFVPGLLFLGGAVYLGAQAAQIYLNPPVQEVVSVTGKEAKEATQQLVRAGYRVQYTEGQAGSLPIGSIIRQDPAGGTSLPVGRLITLTVNNPPAIQVPRVEEMTLAQAKAALKDGALTLGKVLKVDGTLTNTAVGHVIAQIPQPGAQTQPGQSVQVMVSTGVQGKDTWIPNLTGMTYEQARDHVRAAGLVVTQVREKPSDEPENSVLEQTPSPYVRVAVGSPVTLTVATARYSPPTQPAGSLPLPPVYVPPTPTAPEEAPEDPSAAPTDSPATGPTGPETAPAPTPQEIPATPPVTGPSPAPEPPPSAELPTSSVSFNYQFPEDLPDGTYTVVVRDADGERVVLAPTEAGQLRGATATSDNALTVRGSAVFVIRRDGAEYATVNP</sequence>
<gene>
    <name evidence="3" type="ORF">GCM10008955_01790</name>
</gene>
<evidence type="ECO:0000256" key="1">
    <source>
        <dbReference type="SAM" id="MobiDB-lite"/>
    </source>
</evidence>
<feature type="domain" description="PASTA" evidence="2">
    <location>
        <begin position="202"/>
        <end position="267"/>
    </location>
</feature>
<feature type="domain" description="PASTA" evidence="2">
    <location>
        <begin position="341"/>
        <end position="406"/>
    </location>
</feature>
<dbReference type="Pfam" id="PF03793">
    <property type="entry name" value="PASTA"/>
    <property type="match status" value="3"/>
</dbReference>